<dbReference type="Pfam" id="PF19295">
    <property type="entry name" value="SufBD_N"/>
    <property type="match status" value="1"/>
</dbReference>
<evidence type="ECO:0000313" key="4">
    <source>
        <dbReference type="EMBL" id="MEF3367103.1"/>
    </source>
</evidence>
<dbReference type="RefSeq" id="WP_332082132.1">
    <property type="nucleotide sequence ID" value="NZ_JAZHYN010000031.1"/>
</dbReference>
<reference evidence="4 5" key="1">
    <citation type="submission" date="2024-02" db="EMBL/GenBank/DDBJ databases">
        <authorList>
            <person name="Grouzdev D."/>
        </authorList>
    </citation>
    <scope>NUCLEOTIDE SEQUENCE [LARGE SCALE GENOMIC DNA]</scope>
    <source>
        <strain evidence="4 5">9N</strain>
    </source>
</reference>
<dbReference type="PANTHER" id="PTHR43575">
    <property type="entry name" value="PROTEIN ABCI7, CHLOROPLASTIC"/>
    <property type="match status" value="1"/>
</dbReference>
<protein>
    <submittedName>
        <fullName evidence="4">Fe-S cluster assembly protein SufD</fullName>
    </submittedName>
</protein>
<dbReference type="InterPro" id="IPR000825">
    <property type="entry name" value="SUF_FeS_clus_asmbl_SufBD_core"/>
</dbReference>
<dbReference type="PANTHER" id="PTHR43575:SF1">
    <property type="entry name" value="PROTEIN ABCI7, CHLOROPLASTIC"/>
    <property type="match status" value="1"/>
</dbReference>
<organism evidence="4 5">
    <name type="scientific">Methylocystis borbori</name>
    <dbReference type="NCBI Taxonomy" id="3118750"/>
    <lineage>
        <taxon>Bacteria</taxon>
        <taxon>Pseudomonadati</taxon>
        <taxon>Pseudomonadota</taxon>
        <taxon>Alphaproteobacteria</taxon>
        <taxon>Hyphomicrobiales</taxon>
        <taxon>Methylocystaceae</taxon>
        <taxon>Methylocystis</taxon>
    </lineage>
</organism>
<evidence type="ECO:0000259" key="3">
    <source>
        <dbReference type="Pfam" id="PF19295"/>
    </source>
</evidence>
<comment type="caution">
    <text evidence="4">The sequence shown here is derived from an EMBL/GenBank/DDBJ whole genome shotgun (WGS) entry which is preliminary data.</text>
</comment>
<dbReference type="EMBL" id="JAZHYN010000031">
    <property type="protein sequence ID" value="MEF3367103.1"/>
    <property type="molecule type" value="Genomic_DNA"/>
</dbReference>
<evidence type="ECO:0000259" key="2">
    <source>
        <dbReference type="Pfam" id="PF01458"/>
    </source>
</evidence>
<proteinExistence type="inferred from homology"/>
<dbReference type="InterPro" id="IPR045595">
    <property type="entry name" value="SufBD_N"/>
</dbReference>
<comment type="similarity">
    <text evidence="1">Belongs to the iron-sulfur cluster assembly SufBD family.</text>
</comment>
<dbReference type="NCBIfam" id="TIGR01981">
    <property type="entry name" value="sufD"/>
    <property type="match status" value="1"/>
</dbReference>
<feature type="domain" description="SUF system FeS cluster assembly SufBD core" evidence="2">
    <location>
        <begin position="179"/>
        <end position="412"/>
    </location>
</feature>
<name>A0ABU7XKP2_9HYPH</name>
<gene>
    <name evidence="4" type="primary">sufD</name>
    <name evidence="4" type="ORF">V3H18_11220</name>
</gene>
<dbReference type="InterPro" id="IPR037284">
    <property type="entry name" value="SUF_FeS_clus_asmbl_SufBD_sf"/>
</dbReference>
<sequence>MAGDNRKPLQPTQAESGLVELFAARRISGDNLPSLCAEAFEAFQAKGLPSRREEAWKYTDLRSLMRDVKPLATPPEPAAKELAREAGLLKETGFRRIVFVGGYFAPELSDLQDIEEGLSIGSLSEALATQDSFAASYLGKIYPAEDSAFALNTAFMSEGVVVRVRPGATIERPLHFVFVANATQPATYFLRSLVVVEKGARATFIESFEGADQCDYHVNAATEMVVGEEARVERIKISREGDQALHVSTLVATLAQNARLNDFALTIGGSLVRNQTFVKLEGRGAAANLRGANILAGKEHADSTLLLDHAVEGSESKALFKSVLDDDSQAVFQGKIRVRPAAQHTDARMMARALLLSGAAQAICKPELEIFADDVQCGHGSTVGALDQELKFYLMARGIAEADAVGLLVEAFIGETLDGIEHSSVRDHMTSLVAELNERK</sequence>
<dbReference type="SUPFAM" id="SSF101960">
    <property type="entry name" value="Stabilizer of iron transporter SufD"/>
    <property type="match status" value="1"/>
</dbReference>
<dbReference type="Pfam" id="PF01458">
    <property type="entry name" value="SUFBD_core"/>
    <property type="match status" value="1"/>
</dbReference>
<feature type="domain" description="SUF system FeS cluster assembly SufBD N-terminal" evidence="3">
    <location>
        <begin position="33"/>
        <end position="174"/>
    </location>
</feature>
<accession>A0ABU7XKP2</accession>
<dbReference type="InterPro" id="IPR011542">
    <property type="entry name" value="SUF_FeS_clus_asmbl_SufD"/>
</dbReference>
<dbReference type="InterPro" id="IPR055346">
    <property type="entry name" value="Fe-S_cluster_assembly_SufBD"/>
</dbReference>
<keyword evidence="5" id="KW-1185">Reference proteome</keyword>
<dbReference type="Proteomes" id="UP001350748">
    <property type="component" value="Unassembled WGS sequence"/>
</dbReference>
<evidence type="ECO:0000256" key="1">
    <source>
        <dbReference type="ARBA" id="ARBA00043967"/>
    </source>
</evidence>
<evidence type="ECO:0000313" key="5">
    <source>
        <dbReference type="Proteomes" id="UP001350748"/>
    </source>
</evidence>